<keyword evidence="7 10" id="KW-0256">Endoplasmic reticulum</keyword>
<evidence type="ECO:0000256" key="5">
    <source>
        <dbReference type="ARBA" id="ARBA00022679"/>
    </source>
</evidence>
<name>A0A6J2TZ88_DROLE</name>
<accession>A0A6J2TZ88</accession>
<dbReference type="GeneID" id="115628869"/>
<feature type="transmembrane region" description="Helical" evidence="10">
    <location>
        <begin position="202"/>
        <end position="231"/>
    </location>
</feature>
<dbReference type="RefSeq" id="XP_030380985.1">
    <property type="nucleotide sequence ID" value="XM_030525125.1"/>
</dbReference>
<feature type="transmembrane region" description="Helical" evidence="10">
    <location>
        <begin position="413"/>
        <end position="436"/>
    </location>
</feature>
<feature type="transmembrane region" description="Helical" evidence="10">
    <location>
        <begin position="126"/>
        <end position="147"/>
    </location>
</feature>
<dbReference type="InterPro" id="IPR004856">
    <property type="entry name" value="Glyco_trans_ALG6/ALG8"/>
</dbReference>
<keyword evidence="9 10" id="KW-0472">Membrane</keyword>
<dbReference type="EC" id="2.4.1.-" evidence="10"/>
<gene>
    <name evidence="12" type="primary">LOC115628869</name>
</gene>
<evidence type="ECO:0000313" key="11">
    <source>
        <dbReference type="Proteomes" id="UP000504634"/>
    </source>
</evidence>
<keyword evidence="4 10" id="KW-0328">Glycosyltransferase</keyword>
<feature type="transmembrane region" description="Helical" evidence="10">
    <location>
        <begin position="252"/>
        <end position="271"/>
    </location>
</feature>
<evidence type="ECO:0000256" key="9">
    <source>
        <dbReference type="ARBA" id="ARBA00023136"/>
    </source>
</evidence>
<dbReference type="GO" id="GO:0005789">
    <property type="term" value="C:endoplasmic reticulum membrane"/>
    <property type="evidence" value="ECO:0007669"/>
    <property type="project" value="UniProtKB-SubCell"/>
</dbReference>
<feature type="transmembrane region" description="Helical" evidence="10">
    <location>
        <begin position="35"/>
        <end position="55"/>
    </location>
</feature>
<keyword evidence="8 10" id="KW-1133">Transmembrane helix</keyword>
<comment type="pathway">
    <text evidence="2 10">Protein modification; protein glycosylation.</text>
</comment>
<feature type="transmembrane region" description="Helical" evidence="10">
    <location>
        <begin position="159"/>
        <end position="182"/>
    </location>
</feature>
<organism evidence="11 12">
    <name type="scientific">Drosophila lebanonensis</name>
    <name type="common">Fruit fly</name>
    <name type="synonym">Scaptodrosophila lebanonensis</name>
    <dbReference type="NCBI Taxonomy" id="7225"/>
    <lineage>
        <taxon>Eukaryota</taxon>
        <taxon>Metazoa</taxon>
        <taxon>Ecdysozoa</taxon>
        <taxon>Arthropoda</taxon>
        <taxon>Hexapoda</taxon>
        <taxon>Insecta</taxon>
        <taxon>Pterygota</taxon>
        <taxon>Neoptera</taxon>
        <taxon>Endopterygota</taxon>
        <taxon>Diptera</taxon>
        <taxon>Brachycera</taxon>
        <taxon>Muscomorpha</taxon>
        <taxon>Ephydroidea</taxon>
        <taxon>Drosophilidae</taxon>
        <taxon>Scaptodrosophila</taxon>
    </lineage>
</organism>
<evidence type="ECO:0000256" key="2">
    <source>
        <dbReference type="ARBA" id="ARBA00004922"/>
    </source>
</evidence>
<evidence type="ECO:0000256" key="7">
    <source>
        <dbReference type="ARBA" id="ARBA00022824"/>
    </source>
</evidence>
<proteinExistence type="inferred from homology"/>
<dbReference type="CTD" id="31623"/>
<evidence type="ECO:0000313" key="12">
    <source>
        <dbReference type="RefSeq" id="XP_030380985.1"/>
    </source>
</evidence>
<feature type="transmembrane region" description="Helical" evidence="10">
    <location>
        <begin position="369"/>
        <end position="388"/>
    </location>
</feature>
<dbReference type="PANTHER" id="PTHR12413">
    <property type="entry name" value="DOLICHYL GLYCOSYLTRANSFERASE"/>
    <property type="match status" value="1"/>
</dbReference>
<dbReference type="AlphaFoldDB" id="A0A6J2TZ88"/>
<comment type="subcellular location">
    <subcellularLocation>
        <location evidence="1 10">Endoplasmic reticulum membrane</location>
        <topology evidence="1 10">Multi-pass membrane protein</topology>
    </subcellularLocation>
</comment>
<protein>
    <recommendedName>
        <fullName evidence="10">Alpha-1,3-glucosyltransferase</fullName>
        <ecNumber evidence="10">2.4.1.-</ecNumber>
    </recommendedName>
</protein>
<sequence length="445" mass="50889">MRDKGEPVNKNNRVIEKLSSIFGKPVVKRTSIPDCFWALFALSTCLKVLLIPAYYSTDFEVHRNWLAITHSLPLNRWYVDATSEWTLDYPPFFAYFEWLLSQLAQYVDPHMLDVHNLNYASERTVYFQRISVIVVDLVYALGVYSCLRALGIAKKTQQHLAGCLLLLFNVGLIFVDHIHFQYNGLLFGILLLSISALLNDRYLLSAFSFAILLNFKHIFLYMAPAFGVYLLRFYCLNKGRSILNTVNAMMKLLAVGLTPFVLSFGPFWHQIPQVLSRLFPFKRGLTHAYWAPNLWALYNTADKVAAVALRREKSKDGDPTTTSGLVQETRHLVLPNISPAVTFALTLAFMMPILLKLLLTSSTKRAKLIFLRAVVLCACSSFVFGWHVHEKAILMCLIPICLLALLDRTDAKYAYLLSVVGYFSLFPLLFEVDLILQRRIQRRLL</sequence>
<reference evidence="12" key="1">
    <citation type="submission" date="2025-08" db="UniProtKB">
        <authorList>
            <consortium name="RefSeq"/>
        </authorList>
    </citation>
    <scope>IDENTIFICATION</scope>
    <source>
        <strain evidence="12">11010-0011.00</strain>
        <tissue evidence="12">Whole body</tissue>
    </source>
</reference>
<dbReference type="GO" id="GO:0042283">
    <property type="term" value="F:dolichyl pyrophosphate Glc1Man9GlcNAc2 alpha-1,3-glucosyltransferase activity"/>
    <property type="evidence" value="ECO:0007669"/>
    <property type="project" value="TreeGrafter"/>
</dbReference>
<dbReference type="PANTHER" id="PTHR12413:SF2">
    <property type="entry name" value="DOLICHYL PYROPHOSPHATE GLC1MAN9GLCNAC2 ALPHA-1,3-GLUCOSYLTRANSFERASE-RELATED"/>
    <property type="match status" value="1"/>
</dbReference>
<evidence type="ECO:0000256" key="4">
    <source>
        <dbReference type="ARBA" id="ARBA00022676"/>
    </source>
</evidence>
<keyword evidence="11" id="KW-1185">Reference proteome</keyword>
<dbReference type="Proteomes" id="UP000504634">
    <property type="component" value="Unplaced"/>
</dbReference>
<evidence type="ECO:0000256" key="3">
    <source>
        <dbReference type="ARBA" id="ARBA00008715"/>
    </source>
</evidence>
<evidence type="ECO:0000256" key="8">
    <source>
        <dbReference type="ARBA" id="ARBA00022989"/>
    </source>
</evidence>
<dbReference type="OrthoDB" id="1689333at2759"/>
<feature type="transmembrane region" description="Helical" evidence="10">
    <location>
        <begin position="337"/>
        <end position="357"/>
    </location>
</feature>
<keyword evidence="5 10" id="KW-0808">Transferase</keyword>
<comment type="similarity">
    <text evidence="3 10">Belongs to the ALG6/ALG8 glucosyltransferase family.</text>
</comment>
<evidence type="ECO:0000256" key="6">
    <source>
        <dbReference type="ARBA" id="ARBA00022692"/>
    </source>
</evidence>
<evidence type="ECO:0000256" key="10">
    <source>
        <dbReference type="RuleBase" id="RU363110"/>
    </source>
</evidence>
<evidence type="ECO:0000256" key="1">
    <source>
        <dbReference type="ARBA" id="ARBA00004477"/>
    </source>
</evidence>
<dbReference type="Pfam" id="PF03155">
    <property type="entry name" value="Alg6_Alg8"/>
    <property type="match status" value="1"/>
</dbReference>
<dbReference type="GO" id="GO:0006487">
    <property type="term" value="P:protein N-linked glycosylation"/>
    <property type="evidence" value="ECO:0007669"/>
    <property type="project" value="TreeGrafter"/>
</dbReference>
<dbReference type="UniPathway" id="UPA00378"/>
<keyword evidence="6 10" id="KW-0812">Transmembrane</keyword>